<reference evidence="11" key="1">
    <citation type="journal article" date="2018" name="Sci. Rep.">
        <title>Lignite coal burning seam in the remote Altai Mountains harbors a hydrogen-driven thermophilic microbial community.</title>
        <authorList>
            <person name="Kadnikov V.V."/>
            <person name="Mardanov A.V."/>
            <person name="Ivasenko D.A."/>
            <person name="Antsiferov D.V."/>
            <person name="Beletsky A.V."/>
            <person name="Karnachuk O.V."/>
            <person name="Ravin N.V."/>
        </authorList>
    </citation>
    <scope>NUCLEOTIDE SEQUENCE [LARGE SCALE GENOMIC DNA]</scope>
</reference>
<dbReference type="GO" id="GO:0006355">
    <property type="term" value="P:regulation of DNA-templated transcription"/>
    <property type="evidence" value="ECO:0007669"/>
    <property type="project" value="InterPro"/>
</dbReference>
<dbReference type="Gene3D" id="3.40.50.300">
    <property type="entry name" value="P-loop containing nucleotide triphosphate hydrolases"/>
    <property type="match status" value="1"/>
</dbReference>
<dbReference type="Gene3D" id="1.10.10.60">
    <property type="entry name" value="Homeodomain-like"/>
    <property type="match status" value="1"/>
</dbReference>
<dbReference type="Pfam" id="PF25601">
    <property type="entry name" value="AAA_lid_14"/>
    <property type="match status" value="1"/>
</dbReference>
<dbReference type="InterPro" id="IPR058031">
    <property type="entry name" value="AAA_lid_NorR"/>
</dbReference>
<sequence>MSRLIQDIDAHTLYIDLNAILSTIYDEILVVSADGELLRHSQTMISDFWEAVGPDLIGKNMLDLEQEGYFTPSVTRLVIEQRKKVSVIQTSKQGKKVLAVGTPVFDEQGQLQRVIIASRDITETYILKQALLLTQQEVESLRERVTFLSDLSFRSPAMYKIYQSVLKIARFPTTVLITGESGVGKEVVATLIHRMGPRSVGPFVKVNCGAIPEGLLESELFGYEKGAFTGADPRGKKGYFEQAHGGILFLDEIGELPLNLQVKLLRVLQEKEVTPVGGQKSIPVDVQIIAATNADLKEKVKQGKFREDLYYRIHVVPLYVPPLRERKEDIASLAYLFLSRFNHHYGRQVSLTPEGISILESYDWPGNVRQLQNIIERLVVLSDADDEIIDAETLYLLLYGEPLSEEIKRIILSVKTENEKLISENRASMYAENKIIENQYIYNPSHAYVNGQTFVTRLQKPMDQHAVEFTASDLDGVVMIPSHQTLPDGFKKFLNLWKAEQQGLPLEVDHFPSLKEVVEAVEEMMIDLALNRFGSTLKAAEVLKVSQPTVSRKSRRLKKG</sequence>
<dbReference type="InterPro" id="IPR030828">
    <property type="entry name" value="HTH_TyrR"/>
</dbReference>
<keyword evidence="2" id="KW-0058">Aromatic hydrocarbons catabolism</keyword>
<dbReference type="InterPro" id="IPR027417">
    <property type="entry name" value="P-loop_NTPase"/>
</dbReference>
<evidence type="ECO:0000256" key="4">
    <source>
        <dbReference type="ARBA" id="ARBA00023015"/>
    </source>
</evidence>
<dbReference type="PROSITE" id="PS50113">
    <property type="entry name" value="PAC"/>
    <property type="match status" value="1"/>
</dbReference>
<keyword evidence="4" id="KW-0805">Transcription regulation</keyword>
<evidence type="ECO:0000313" key="11">
    <source>
        <dbReference type="Proteomes" id="UP000244338"/>
    </source>
</evidence>
<name>A0A2R6XXH4_9BACL</name>
<feature type="domain" description="Sigma-54 factor interaction" evidence="8">
    <location>
        <begin position="151"/>
        <end position="380"/>
    </location>
</feature>
<keyword evidence="5" id="KW-0238">DNA-binding</keyword>
<dbReference type="SUPFAM" id="SSF46689">
    <property type="entry name" value="Homeodomain-like"/>
    <property type="match status" value="1"/>
</dbReference>
<dbReference type="InterPro" id="IPR000700">
    <property type="entry name" value="PAS-assoc_C"/>
</dbReference>
<evidence type="ECO:0000256" key="5">
    <source>
        <dbReference type="ARBA" id="ARBA00023125"/>
    </source>
</evidence>
<proteinExistence type="predicted"/>
<evidence type="ECO:0000313" key="10">
    <source>
        <dbReference type="EMBL" id="PTQ55120.1"/>
    </source>
</evidence>
<gene>
    <name evidence="10" type="ORF">BSOLF_0167</name>
</gene>
<dbReference type="PANTHER" id="PTHR32071">
    <property type="entry name" value="TRANSCRIPTIONAL REGULATORY PROTEIN"/>
    <property type="match status" value="1"/>
</dbReference>
<evidence type="ECO:0000259" key="9">
    <source>
        <dbReference type="PROSITE" id="PS50113"/>
    </source>
</evidence>
<dbReference type="InterPro" id="IPR002078">
    <property type="entry name" value="Sigma_54_int"/>
</dbReference>
<dbReference type="PROSITE" id="PS00676">
    <property type="entry name" value="SIGMA54_INTERACT_2"/>
    <property type="match status" value="1"/>
</dbReference>
<dbReference type="InterPro" id="IPR025944">
    <property type="entry name" value="Sigma_54_int_dom_CS"/>
</dbReference>
<dbReference type="SUPFAM" id="SSF52540">
    <property type="entry name" value="P-loop containing nucleoside triphosphate hydrolases"/>
    <property type="match status" value="1"/>
</dbReference>
<dbReference type="InterPro" id="IPR025943">
    <property type="entry name" value="Sigma_54_int_dom_ATP-bd_2"/>
</dbReference>
<evidence type="ECO:0000256" key="1">
    <source>
        <dbReference type="ARBA" id="ARBA00022741"/>
    </source>
</evidence>
<dbReference type="PROSITE" id="PS00675">
    <property type="entry name" value="SIGMA54_INTERACT_1"/>
    <property type="match status" value="1"/>
</dbReference>
<keyword evidence="1" id="KW-0547">Nucleotide-binding</keyword>
<keyword evidence="6" id="KW-0804">Transcription</keyword>
<accession>A0A2R6XXH4</accession>
<dbReference type="Gene3D" id="3.30.450.20">
    <property type="entry name" value="PAS domain"/>
    <property type="match status" value="1"/>
</dbReference>
<evidence type="ECO:0000256" key="6">
    <source>
        <dbReference type="ARBA" id="ARBA00023163"/>
    </source>
</evidence>
<organism evidence="10 11">
    <name type="scientific">Candidatus Carbonibacillus altaicus</name>
    <dbReference type="NCBI Taxonomy" id="2163959"/>
    <lineage>
        <taxon>Bacteria</taxon>
        <taxon>Bacillati</taxon>
        <taxon>Bacillota</taxon>
        <taxon>Bacilli</taxon>
        <taxon>Bacillales</taxon>
        <taxon>Candidatus Carbonibacillus</taxon>
    </lineage>
</organism>
<dbReference type="PROSITE" id="PS00688">
    <property type="entry name" value="SIGMA54_INTERACT_3"/>
    <property type="match status" value="1"/>
</dbReference>
<dbReference type="CDD" id="cd00009">
    <property type="entry name" value="AAA"/>
    <property type="match status" value="1"/>
</dbReference>
<dbReference type="PANTHER" id="PTHR32071:SF57">
    <property type="entry name" value="C4-DICARBOXYLATE TRANSPORT TRANSCRIPTIONAL REGULATORY PROTEIN DCTD"/>
    <property type="match status" value="1"/>
</dbReference>
<dbReference type="EMBL" id="PEBX01000189">
    <property type="protein sequence ID" value="PTQ55120.1"/>
    <property type="molecule type" value="Genomic_DNA"/>
</dbReference>
<evidence type="ECO:0000256" key="2">
    <source>
        <dbReference type="ARBA" id="ARBA00022797"/>
    </source>
</evidence>
<dbReference type="AlphaFoldDB" id="A0A2R6XXH4"/>
<dbReference type="InterPro" id="IPR009057">
    <property type="entry name" value="Homeodomain-like_sf"/>
</dbReference>
<evidence type="ECO:0000256" key="3">
    <source>
        <dbReference type="ARBA" id="ARBA00022840"/>
    </source>
</evidence>
<dbReference type="InterPro" id="IPR003593">
    <property type="entry name" value="AAA+_ATPase"/>
</dbReference>
<dbReference type="Proteomes" id="UP000244338">
    <property type="component" value="Unassembled WGS sequence"/>
</dbReference>
<dbReference type="Pfam" id="PF18024">
    <property type="entry name" value="HTH_50"/>
    <property type="match status" value="1"/>
</dbReference>
<dbReference type="GO" id="GO:0005524">
    <property type="term" value="F:ATP binding"/>
    <property type="evidence" value="ECO:0007669"/>
    <property type="project" value="UniProtKB-KW"/>
</dbReference>
<dbReference type="Gene3D" id="1.10.8.60">
    <property type="match status" value="1"/>
</dbReference>
<protein>
    <recommendedName>
        <fullName evidence="7">HTH-type transcriptional regulatory protein TyrR</fullName>
    </recommendedName>
</protein>
<dbReference type="SMART" id="SM00382">
    <property type="entry name" value="AAA"/>
    <property type="match status" value="1"/>
</dbReference>
<feature type="domain" description="PAC" evidence="9">
    <location>
        <begin position="81"/>
        <end position="133"/>
    </location>
</feature>
<comment type="caution">
    <text evidence="10">The sequence shown here is derived from an EMBL/GenBank/DDBJ whole genome shotgun (WGS) entry which is preliminary data.</text>
</comment>
<dbReference type="PROSITE" id="PS50045">
    <property type="entry name" value="SIGMA54_INTERACT_4"/>
    <property type="match status" value="1"/>
</dbReference>
<evidence type="ECO:0000256" key="7">
    <source>
        <dbReference type="ARBA" id="ARBA00029500"/>
    </source>
</evidence>
<keyword evidence="3" id="KW-0067">ATP-binding</keyword>
<dbReference type="GO" id="GO:0003677">
    <property type="term" value="F:DNA binding"/>
    <property type="evidence" value="ECO:0007669"/>
    <property type="project" value="UniProtKB-KW"/>
</dbReference>
<dbReference type="FunFam" id="3.40.50.300:FF:000006">
    <property type="entry name" value="DNA-binding transcriptional regulator NtrC"/>
    <property type="match status" value="1"/>
</dbReference>
<dbReference type="Pfam" id="PF00158">
    <property type="entry name" value="Sigma54_activat"/>
    <property type="match status" value="1"/>
</dbReference>
<dbReference type="InterPro" id="IPR025662">
    <property type="entry name" value="Sigma_54_int_dom_ATP-bd_1"/>
</dbReference>
<evidence type="ECO:0000259" key="8">
    <source>
        <dbReference type="PROSITE" id="PS50045"/>
    </source>
</evidence>